<organism evidence="2 3">
    <name type="scientific">Tetrahymena thermophila (strain SB210)</name>
    <dbReference type="NCBI Taxonomy" id="312017"/>
    <lineage>
        <taxon>Eukaryota</taxon>
        <taxon>Sar</taxon>
        <taxon>Alveolata</taxon>
        <taxon>Ciliophora</taxon>
        <taxon>Intramacronucleata</taxon>
        <taxon>Oligohymenophorea</taxon>
        <taxon>Hymenostomatida</taxon>
        <taxon>Tetrahymenina</taxon>
        <taxon>Tetrahymenidae</taxon>
        <taxon>Tetrahymena</taxon>
    </lineage>
</organism>
<dbReference type="eggNOG" id="ENOG502R25T">
    <property type="taxonomic scope" value="Eukaryota"/>
</dbReference>
<dbReference type="InterPro" id="IPR043136">
    <property type="entry name" value="B30.2/SPRY_sf"/>
</dbReference>
<sequence length="524" mass="60483">MNGFQHLQEVNQINAKQDQFQQQLQLHKINEAATSQIISYQFCSKGGYHTGELLNCVCIDEKCNQNELICSFCEQEKHQGHLVIPFKVFLESLQSMQTDNSQSSNHMNEEYKSNLENYQHIQQKTNPKLDPLKANKNMDRDQFGFYLDEIDRQHQITIKYFHDYQTKVLEGFNECMNKINQFYKAVKSELQRKQYLEETCFQKLLKSLSNYSSTIQDTTVQLSNPFNEENVLNILNKDQQEPKNNRRNKRNNNYITQGSQDIKEVLKIIGFDQNDSFKSYYKFDLNHVVQICESRQQKLMAGKESDGLLVQLKALVSKCDFLYGEIPPLSIQISSSQSVGLSGFLKQLRFSDKLKGTSIQIKSPNLAHQTQNESSGQRFCLLEPNLPQNGRLRWGFKIKSLIGWIGIGICLSSIIKGFNYHFKYSKIGHGSYLLSGNGYTWSHSKSEQNSQNKSFHFITGDTIYLEFDPQEKKLKFLKGKSNEKYTLEVDFLPTDEIVPCVNLCSSGDEIELIVNEAELIALNF</sequence>
<dbReference type="Gene3D" id="2.60.120.920">
    <property type="match status" value="1"/>
</dbReference>
<feature type="transmembrane region" description="Helical" evidence="1">
    <location>
        <begin position="401"/>
        <end position="418"/>
    </location>
</feature>
<evidence type="ECO:0000313" key="2">
    <source>
        <dbReference type="EMBL" id="EAR90775.1"/>
    </source>
</evidence>
<protein>
    <submittedName>
        <fullName evidence="2">Transmembrane protein, putative</fullName>
    </submittedName>
</protein>
<dbReference type="OMA" id="CPTHNGH"/>
<gene>
    <name evidence="2" type="ORF">TTHERM_00140830</name>
</gene>
<dbReference type="OrthoDB" id="312779at2759"/>
<dbReference type="RefSeq" id="XP_001011020.1">
    <property type="nucleotide sequence ID" value="XM_001011020.3"/>
</dbReference>
<dbReference type="InterPro" id="IPR013320">
    <property type="entry name" value="ConA-like_dom_sf"/>
</dbReference>
<evidence type="ECO:0000313" key="3">
    <source>
        <dbReference type="Proteomes" id="UP000009168"/>
    </source>
</evidence>
<dbReference type="AlphaFoldDB" id="I7M789"/>
<dbReference type="SUPFAM" id="SSF57845">
    <property type="entry name" value="B-box zinc-binding domain"/>
    <property type="match status" value="1"/>
</dbReference>
<accession>I7M789</accession>
<dbReference type="KEGG" id="tet:TTHERM_00140830"/>
<keyword evidence="1 2" id="KW-0812">Transmembrane</keyword>
<name>I7M789_TETTS</name>
<dbReference type="Proteomes" id="UP000009168">
    <property type="component" value="Unassembled WGS sequence"/>
</dbReference>
<dbReference type="GeneID" id="7823338"/>
<dbReference type="SUPFAM" id="SSF49899">
    <property type="entry name" value="Concanavalin A-like lectins/glucanases"/>
    <property type="match status" value="1"/>
</dbReference>
<dbReference type="HOGENOM" id="CLU_603419_0_0_1"/>
<evidence type="ECO:0000256" key="1">
    <source>
        <dbReference type="SAM" id="Phobius"/>
    </source>
</evidence>
<keyword evidence="1" id="KW-0472">Membrane</keyword>
<keyword evidence="1" id="KW-1133">Transmembrane helix</keyword>
<dbReference type="EMBL" id="GG662793">
    <property type="protein sequence ID" value="EAR90775.1"/>
    <property type="molecule type" value="Genomic_DNA"/>
</dbReference>
<dbReference type="InParanoid" id="I7M789"/>
<reference evidence="3" key="1">
    <citation type="journal article" date="2006" name="PLoS Biol.">
        <title>Macronuclear genome sequence of the ciliate Tetrahymena thermophila, a model eukaryote.</title>
        <authorList>
            <person name="Eisen J.A."/>
            <person name="Coyne R.S."/>
            <person name="Wu M."/>
            <person name="Wu D."/>
            <person name="Thiagarajan M."/>
            <person name="Wortman J.R."/>
            <person name="Badger J.H."/>
            <person name="Ren Q."/>
            <person name="Amedeo P."/>
            <person name="Jones K.M."/>
            <person name="Tallon L.J."/>
            <person name="Delcher A.L."/>
            <person name="Salzberg S.L."/>
            <person name="Silva J.C."/>
            <person name="Haas B.J."/>
            <person name="Majoros W.H."/>
            <person name="Farzad M."/>
            <person name="Carlton J.M."/>
            <person name="Smith R.K. Jr."/>
            <person name="Garg J."/>
            <person name="Pearlman R.E."/>
            <person name="Karrer K.M."/>
            <person name="Sun L."/>
            <person name="Manning G."/>
            <person name="Elde N.C."/>
            <person name="Turkewitz A.P."/>
            <person name="Asai D.J."/>
            <person name="Wilkes D.E."/>
            <person name="Wang Y."/>
            <person name="Cai H."/>
            <person name="Collins K."/>
            <person name="Stewart B.A."/>
            <person name="Lee S.R."/>
            <person name="Wilamowska K."/>
            <person name="Weinberg Z."/>
            <person name="Ruzzo W.L."/>
            <person name="Wloga D."/>
            <person name="Gaertig J."/>
            <person name="Frankel J."/>
            <person name="Tsao C.-C."/>
            <person name="Gorovsky M.A."/>
            <person name="Keeling P.J."/>
            <person name="Waller R.F."/>
            <person name="Patron N.J."/>
            <person name="Cherry J.M."/>
            <person name="Stover N.A."/>
            <person name="Krieger C.J."/>
            <person name="del Toro C."/>
            <person name="Ryder H.F."/>
            <person name="Williamson S.C."/>
            <person name="Barbeau R.A."/>
            <person name="Hamilton E.P."/>
            <person name="Orias E."/>
        </authorList>
    </citation>
    <scope>NUCLEOTIDE SEQUENCE [LARGE SCALE GENOMIC DNA]</scope>
    <source>
        <strain evidence="3">SB210</strain>
    </source>
</reference>
<keyword evidence="3" id="KW-1185">Reference proteome</keyword>
<proteinExistence type="predicted"/>